<dbReference type="Proteomes" id="UP000324233">
    <property type="component" value="Chromosome"/>
</dbReference>
<organism evidence="1 2">
    <name type="scientific">Aquisphaera giovannonii</name>
    <dbReference type="NCBI Taxonomy" id="406548"/>
    <lineage>
        <taxon>Bacteria</taxon>
        <taxon>Pseudomonadati</taxon>
        <taxon>Planctomycetota</taxon>
        <taxon>Planctomycetia</taxon>
        <taxon>Isosphaerales</taxon>
        <taxon>Isosphaeraceae</taxon>
        <taxon>Aquisphaera</taxon>
    </lineage>
</organism>
<evidence type="ECO:0000313" key="1">
    <source>
        <dbReference type="EMBL" id="QEH38980.1"/>
    </source>
</evidence>
<accession>A0A5B9WGL1</accession>
<dbReference type="KEGG" id="agv:OJF2_75920"/>
<dbReference type="EMBL" id="CP042997">
    <property type="protein sequence ID" value="QEH38980.1"/>
    <property type="molecule type" value="Genomic_DNA"/>
</dbReference>
<name>A0A5B9WGL1_9BACT</name>
<dbReference type="RefSeq" id="WP_148598354.1">
    <property type="nucleotide sequence ID" value="NZ_CP042997.1"/>
</dbReference>
<gene>
    <name evidence="1" type="ORF">OJF2_75920</name>
</gene>
<keyword evidence="2" id="KW-1185">Reference proteome</keyword>
<evidence type="ECO:0000313" key="2">
    <source>
        <dbReference type="Proteomes" id="UP000324233"/>
    </source>
</evidence>
<protein>
    <submittedName>
        <fullName evidence="1">Uncharacterized protein</fullName>
    </submittedName>
</protein>
<proteinExistence type="predicted"/>
<dbReference type="AlphaFoldDB" id="A0A5B9WGL1"/>
<reference evidence="1 2" key="1">
    <citation type="submission" date="2019-08" db="EMBL/GenBank/DDBJ databases">
        <title>Deep-cultivation of Planctomycetes and their phenomic and genomic characterization uncovers novel biology.</title>
        <authorList>
            <person name="Wiegand S."/>
            <person name="Jogler M."/>
            <person name="Boedeker C."/>
            <person name="Pinto D."/>
            <person name="Vollmers J."/>
            <person name="Rivas-Marin E."/>
            <person name="Kohn T."/>
            <person name="Peeters S.H."/>
            <person name="Heuer A."/>
            <person name="Rast P."/>
            <person name="Oberbeckmann S."/>
            <person name="Bunk B."/>
            <person name="Jeske O."/>
            <person name="Meyerdierks A."/>
            <person name="Storesund J.E."/>
            <person name="Kallscheuer N."/>
            <person name="Luecker S."/>
            <person name="Lage O.M."/>
            <person name="Pohl T."/>
            <person name="Merkel B.J."/>
            <person name="Hornburger P."/>
            <person name="Mueller R.-W."/>
            <person name="Bruemmer F."/>
            <person name="Labrenz M."/>
            <person name="Spormann A.M."/>
            <person name="Op den Camp H."/>
            <person name="Overmann J."/>
            <person name="Amann R."/>
            <person name="Jetten M.S.M."/>
            <person name="Mascher T."/>
            <person name="Medema M.H."/>
            <person name="Devos D.P."/>
            <person name="Kaster A.-K."/>
            <person name="Ovreas L."/>
            <person name="Rohde M."/>
            <person name="Galperin M.Y."/>
            <person name="Jogler C."/>
        </authorList>
    </citation>
    <scope>NUCLEOTIDE SEQUENCE [LARGE SCALE GENOMIC DNA]</scope>
    <source>
        <strain evidence="1 2">OJF2</strain>
    </source>
</reference>
<sequence>MFIFHRSRRQPVEIFDILIHEEGLPDAEERFGPALRWGRREERFHEVGHAILIHDELQTEYFLMAKEGLSEEDLGTLDVELLQLIGEGQDVQTFGYGPMRGTFEHDIVQSPVYSRPIEEGEMMSADGNGEPAE</sequence>